<dbReference type="InterPro" id="IPR011009">
    <property type="entry name" value="Kinase-like_dom_sf"/>
</dbReference>
<dbReference type="Gene3D" id="1.10.510.10">
    <property type="entry name" value="Transferase(Phosphotransferase) domain 1"/>
    <property type="match status" value="1"/>
</dbReference>
<dbReference type="OrthoDB" id="3034613at2759"/>
<keyword evidence="5 10" id="KW-0418">Kinase</keyword>
<dbReference type="PIRSF" id="PIRSF000654">
    <property type="entry name" value="Integrin-linked_kinase"/>
    <property type="match status" value="1"/>
</dbReference>
<organism evidence="10 11">
    <name type="scientific">Dendrothele bispora (strain CBS 962.96)</name>
    <dbReference type="NCBI Taxonomy" id="1314807"/>
    <lineage>
        <taxon>Eukaryota</taxon>
        <taxon>Fungi</taxon>
        <taxon>Dikarya</taxon>
        <taxon>Basidiomycota</taxon>
        <taxon>Agaricomycotina</taxon>
        <taxon>Agaricomycetes</taxon>
        <taxon>Agaricomycetidae</taxon>
        <taxon>Agaricales</taxon>
        <taxon>Agaricales incertae sedis</taxon>
        <taxon>Dendrothele</taxon>
    </lineage>
</organism>
<dbReference type="Pfam" id="PF00069">
    <property type="entry name" value="Pkinase"/>
    <property type="match status" value="1"/>
</dbReference>
<accession>A0A4S8KT43</accession>
<evidence type="ECO:0000256" key="5">
    <source>
        <dbReference type="ARBA" id="ARBA00022777"/>
    </source>
</evidence>
<keyword evidence="3" id="KW-0808">Transferase</keyword>
<dbReference type="InterPro" id="IPR000719">
    <property type="entry name" value="Prot_kinase_dom"/>
</dbReference>
<name>A0A4S8KT43_DENBC</name>
<dbReference type="PROSITE" id="PS00108">
    <property type="entry name" value="PROTEIN_KINASE_ST"/>
    <property type="match status" value="1"/>
</dbReference>
<evidence type="ECO:0000256" key="8">
    <source>
        <dbReference type="ARBA" id="ARBA00048679"/>
    </source>
</evidence>
<evidence type="ECO:0000313" key="11">
    <source>
        <dbReference type="Proteomes" id="UP000297245"/>
    </source>
</evidence>
<dbReference type="PANTHER" id="PTHR44899:SF10">
    <property type="entry name" value="NIMA-RELATED KINASE 2"/>
    <property type="match status" value="1"/>
</dbReference>
<dbReference type="GO" id="GO:0004674">
    <property type="term" value="F:protein serine/threonine kinase activity"/>
    <property type="evidence" value="ECO:0007669"/>
    <property type="project" value="UniProtKB-KW"/>
</dbReference>
<dbReference type="SMART" id="SM00220">
    <property type="entry name" value="S_TKc"/>
    <property type="match status" value="1"/>
</dbReference>
<dbReference type="GO" id="GO:0005524">
    <property type="term" value="F:ATP binding"/>
    <property type="evidence" value="ECO:0007669"/>
    <property type="project" value="UniProtKB-KW"/>
</dbReference>
<dbReference type="SUPFAM" id="SSF56112">
    <property type="entry name" value="Protein kinase-like (PK-like)"/>
    <property type="match status" value="1"/>
</dbReference>
<evidence type="ECO:0000256" key="1">
    <source>
        <dbReference type="ARBA" id="ARBA00012513"/>
    </source>
</evidence>
<dbReference type="Proteomes" id="UP000297245">
    <property type="component" value="Unassembled WGS sequence"/>
</dbReference>
<comment type="catalytic activity">
    <reaction evidence="8">
        <text>L-seryl-[protein] + ATP = O-phospho-L-seryl-[protein] + ADP + H(+)</text>
        <dbReference type="Rhea" id="RHEA:17989"/>
        <dbReference type="Rhea" id="RHEA-COMP:9863"/>
        <dbReference type="Rhea" id="RHEA-COMP:11604"/>
        <dbReference type="ChEBI" id="CHEBI:15378"/>
        <dbReference type="ChEBI" id="CHEBI:29999"/>
        <dbReference type="ChEBI" id="CHEBI:30616"/>
        <dbReference type="ChEBI" id="CHEBI:83421"/>
        <dbReference type="ChEBI" id="CHEBI:456216"/>
        <dbReference type="EC" id="2.7.11.1"/>
    </reaction>
</comment>
<reference evidence="10 11" key="1">
    <citation type="journal article" date="2019" name="Nat. Ecol. Evol.">
        <title>Megaphylogeny resolves global patterns of mushroom evolution.</title>
        <authorList>
            <person name="Varga T."/>
            <person name="Krizsan K."/>
            <person name="Foldi C."/>
            <person name="Dima B."/>
            <person name="Sanchez-Garcia M."/>
            <person name="Sanchez-Ramirez S."/>
            <person name="Szollosi G.J."/>
            <person name="Szarkandi J.G."/>
            <person name="Papp V."/>
            <person name="Albert L."/>
            <person name="Andreopoulos W."/>
            <person name="Angelini C."/>
            <person name="Antonin V."/>
            <person name="Barry K.W."/>
            <person name="Bougher N.L."/>
            <person name="Buchanan P."/>
            <person name="Buyck B."/>
            <person name="Bense V."/>
            <person name="Catcheside P."/>
            <person name="Chovatia M."/>
            <person name="Cooper J."/>
            <person name="Damon W."/>
            <person name="Desjardin D."/>
            <person name="Finy P."/>
            <person name="Geml J."/>
            <person name="Haridas S."/>
            <person name="Hughes K."/>
            <person name="Justo A."/>
            <person name="Karasinski D."/>
            <person name="Kautmanova I."/>
            <person name="Kiss B."/>
            <person name="Kocsube S."/>
            <person name="Kotiranta H."/>
            <person name="LaButti K.M."/>
            <person name="Lechner B.E."/>
            <person name="Liimatainen K."/>
            <person name="Lipzen A."/>
            <person name="Lukacs Z."/>
            <person name="Mihaltcheva S."/>
            <person name="Morgado L.N."/>
            <person name="Niskanen T."/>
            <person name="Noordeloos M.E."/>
            <person name="Ohm R.A."/>
            <person name="Ortiz-Santana B."/>
            <person name="Ovrebo C."/>
            <person name="Racz N."/>
            <person name="Riley R."/>
            <person name="Savchenko A."/>
            <person name="Shiryaev A."/>
            <person name="Soop K."/>
            <person name="Spirin V."/>
            <person name="Szebenyi C."/>
            <person name="Tomsovsky M."/>
            <person name="Tulloss R.E."/>
            <person name="Uehling J."/>
            <person name="Grigoriev I.V."/>
            <person name="Vagvolgyi C."/>
            <person name="Papp T."/>
            <person name="Martin F.M."/>
            <person name="Miettinen O."/>
            <person name="Hibbett D.S."/>
            <person name="Nagy L.G."/>
        </authorList>
    </citation>
    <scope>NUCLEOTIDE SEQUENCE [LARGE SCALE GENOMIC DNA]</scope>
    <source>
        <strain evidence="10 11">CBS 962.96</strain>
    </source>
</reference>
<dbReference type="PANTHER" id="PTHR44899">
    <property type="entry name" value="CAMK FAMILY PROTEIN KINASE"/>
    <property type="match status" value="1"/>
</dbReference>
<dbReference type="AlphaFoldDB" id="A0A4S8KT43"/>
<protein>
    <recommendedName>
        <fullName evidence="1">non-specific serine/threonine protein kinase</fullName>
        <ecNumber evidence="1">2.7.11.1</ecNumber>
    </recommendedName>
</protein>
<evidence type="ECO:0000256" key="6">
    <source>
        <dbReference type="ARBA" id="ARBA00022840"/>
    </source>
</evidence>
<proteinExistence type="predicted"/>
<evidence type="ECO:0000313" key="10">
    <source>
        <dbReference type="EMBL" id="THU78900.1"/>
    </source>
</evidence>
<dbReference type="PROSITE" id="PS50011">
    <property type="entry name" value="PROTEIN_KINASE_DOM"/>
    <property type="match status" value="1"/>
</dbReference>
<dbReference type="EMBL" id="ML180113">
    <property type="protein sequence ID" value="THU78900.1"/>
    <property type="molecule type" value="Genomic_DNA"/>
</dbReference>
<evidence type="ECO:0000256" key="3">
    <source>
        <dbReference type="ARBA" id="ARBA00022679"/>
    </source>
</evidence>
<dbReference type="InterPro" id="IPR008271">
    <property type="entry name" value="Ser/Thr_kinase_AS"/>
</dbReference>
<keyword evidence="4" id="KW-0547">Nucleotide-binding</keyword>
<feature type="non-terminal residue" evidence="10">
    <location>
        <position position="1"/>
    </location>
</feature>
<evidence type="ECO:0000256" key="4">
    <source>
        <dbReference type="ARBA" id="ARBA00022741"/>
    </source>
</evidence>
<dbReference type="EC" id="2.7.11.1" evidence="1"/>
<keyword evidence="2" id="KW-0723">Serine/threonine-protein kinase</keyword>
<comment type="catalytic activity">
    <reaction evidence="7">
        <text>L-threonyl-[protein] + ATP = O-phospho-L-threonyl-[protein] + ADP + H(+)</text>
        <dbReference type="Rhea" id="RHEA:46608"/>
        <dbReference type="Rhea" id="RHEA-COMP:11060"/>
        <dbReference type="Rhea" id="RHEA-COMP:11605"/>
        <dbReference type="ChEBI" id="CHEBI:15378"/>
        <dbReference type="ChEBI" id="CHEBI:30013"/>
        <dbReference type="ChEBI" id="CHEBI:30616"/>
        <dbReference type="ChEBI" id="CHEBI:61977"/>
        <dbReference type="ChEBI" id="CHEBI:456216"/>
        <dbReference type="EC" id="2.7.11.1"/>
    </reaction>
</comment>
<evidence type="ECO:0000259" key="9">
    <source>
        <dbReference type="PROSITE" id="PS50011"/>
    </source>
</evidence>
<feature type="domain" description="Protein kinase" evidence="9">
    <location>
        <begin position="1"/>
        <end position="219"/>
    </location>
</feature>
<dbReference type="InterPro" id="IPR051131">
    <property type="entry name" value="NEK_Ser/Thr_kinase_NIMA"/>
</dbReference>
<sequence>DSNILKTLNHPHVVQFYGHYVNPEGLHHIYMDFCEGGDLSRVIAEAKKMYRSIDESMVWVYFQQITDALNYCHDRGIIHRDIKPQNVFLDGSGQVKLGDFGLSKKLGKNELATSSLGTPYYMSPEQFQGSPYDVNSDIWSLGCLTFELCALVSPFGQARDENTLRSMVCNSNISVPSIPNYSSGLKNIICSMLNREPKKRPSTSSILEKIAGNLRHDVSDHQKRMPGTF</sequence>
<keyword evidence="6" id="KW-0067">ATP-binding</keyword>
<gene>
    <name evidence="10" type="ORF">K435DRAFT_699126</name>
</gene>
<keyword evidence="11" id="KW-1185">Reference proteome</keyword>
<evidence type="ECO:0000256" key="7">
    <source>
        <dbReference type="ARBA" id="ARBA00047899"/>
    </source>
</evidence>
<evidence type="ECO:0000256" key="2">
    <source>
        <dbReference type="ARBA" id="ARBA00022527"/>
    </source>
</evidence>